<keyword evidence="5" id="KW-1133">Transmembrane helix</keyword>
<evidence type="ECO:0000256" key="5">
    <source>
        <dbReference type="SAM" id="Phobius"/>
    </source>
</evidence>
<dbReference type="InterPro" id="IPR013737">
    <property type="entry name" value="Bac_rhamnosid_N"/>
</dbReference>
<dbReference type="Pfam" id="PF17389">
    <property type="entry name" value="Bac_rhamnosid6H"/>
    <property type="match status" value="1"/>
</dbReference>
<keyword evidence="8" id="KW-1185">Reference proteome</keyword>
<dbReference type="InterPro" id="IPR000421">
    <property type="entry name" value="FA58C"/>
</dbReference>
<evidence type="ECO:0000259" key="6">
    <source>
        <dbReference type="PROSITE" id="PS50022"/>
    </source>
</evidence>
<dbReference type="STRING" id="537013.CLOSTMETH_02054"/>
<dbReference type="Pfam" id="PF08531">
    <property type="entry name" value="Bac_rhamnosid_N"/>
    <property type="match status" value="1"/>
</dbReference>
<dbReference type="Pfam" id="PF17390">
    <property type="entry name" value="Bac_rhamnosid_C"/>
    <property type="match status" value="1"/>
</dbReference>
<dbReference type="PROSITE" id="PS50022">
    <property type="entry name" value="FA58C_3"/>
    <property type="match status" value="1"/>
</dbReference>
<dbReference type="Gene3D" id="2.60.420.10">
    <property type="entry name" value="Maltose phosphorylase, domain 3"/>
    <property type="match status" value="1"/>
</dbReference>
<dbReference type="SUPFAM" id="SSF48208">
    <property type="entry name" value="Six-hairpin glycosidases"/>
    <property type="match status" value="1"/>
</dbReference>
<protein>
    <recommendedName>
        <fullName evidence="2">alpha-L-rhamnosidase</fullName>
        <ecNumber evidence="2">3.2.1.40</ecNumber>
    </recommendedName>
</protein>
<dbReference type="PANTHER" id="PTHR33307:SF6">
    <property type="entry name" value="ALPHA-RHAMNOSIDASE (EUROFUNG)-RELATED"/>
    <property type="match status" value="1"/>
</dbReference>
<dbReference type="Pfam" id="PF00754">
    <property type="entry name" value="F5_F8_type_C"/>
    <property type="match status" value="1"/>
</dbReference>
<evidence type="ECO:0000256" key="3">
    <source>
        <dbReference type="ARBA" id="ARBA00022801"/>
    </source>
</evidence>
<dbReference type="InterPro" id="IPR008902">
    <property type="entry name" value="Rhamnosid_concanavalin"/>
</dbReference>
<dbReference type="eggNOG" id="COG1538">
    <property type="taxonomic scope" value="Bacteria"/>
</dbReference>
<dbReference type="InterPro" id="IPR035396">
    <property type="entry name" value="Bac_rhamnosid6H"/>
</dbReference>
<evidence type="ECO:0000256" key="1">
    <source>
        <dbReference type="ARBA" id="ARBA00001445"/>
    </source>
</evidence>
<dbReference type="Gene3D" id="1.50.10.10">
    <property type="match status" value="1"/>
</dbReference>
<evidence type="ECO:0000256" key="2">
    <source>
        <dbReference type="ARBA" id="ARBA00012652"/>
    </source>
</evidence>
<comment type="catalytic activity">
    <reaction evidence="1">
        <text>Hydrolysis of terminal non-reducing alpha-L-rhamnose residues in alpha-L-rhamnosides.</text>
        <dbReference type="EC" id="3.2.1.40"/>
    </reaction>
</comment>
<dbReference type="Pfam" id="PF07554">
    <property type="entry name" value="FIVAR"/>
    <property type="match status" value="3"/>
</dbReference>
<reference evidence="7 8" key="1">
    <citation type="submission" date="2009-01" db="EMBL/GenBank/DDBJ databases">
        <authorList>
            <person name="Fulton L."/>
            <person name="Clifton S."/>
            <person name="Fulton B."/>
            <person name="Xu J."/>
            <person name="Minx P."/>
            <person name="Pepin K.H."/>
            <person name="Johnson M."/>
            <person name="Bhonagiri V."/>
            <person name="Nash W.E."/>
            <person name="Mardis E.R."/>
            <person name="Wilson R.K."/>
        </authorList>
    </citation>
    <scope>NUCLEOTIDE SEQUENCE [LARGE SCALE GENOMIC DNA]</scope>
    <source>
        <strain evidence="7 8">DSM 5476</strain>
    </source>
</reference>
<dbReference type="HOGENOM" id="CLU_002926_3_1_9"/>
<dbReference type="Proteomes" id="UP000003340">
    <property type="component" value="Unassembled WGS sequence"/>
</dbReference>
<dbReference type="Gene3D" id="2.60.40.10">
    <property type="entry name" value="Immunoglobulins"/>
    <property type="match status" value="1"/>
</dbReference>
<dbReference type="InterPro" id="IPR035398">
    <property type="entry name" value="Bac_rhamnosid_C"/>
</dbReference>
<dbReference type="InterPro" id="IPR012341">
    <property type="entry name" value="6hp_glycosidase-like_sf"/>
</dbReference>
<reference evidence="7 8" key="2">
    <citation type="submission" date="2009-02" db="EMBL/GenBank/DDBJ databases">
        <title>Draft genome sequence of Clostridium methylpentosum (DSM 5476).</title>
        <authorList>
            <person name="Sudarsanam P."/>
            <person name="Ley R."/>
            <person name="Guruge J."/>
            <person name="Turnbaugh P.J."/>
            <person name="Mahowald M."/>
            <person name="Liep D."/>
            <person name="Gordon J."/>
        </authorList>
    </citation>
    <scope>NUCLEOTIDE SEQUENCE [LARGE SCALE GENOMIC DNA]</scope>
    <source>
        <strain evidence="7 8">DSM 5476</strain>
    </source>
</reference>
<sequence length="1878" mass="205321">MVAFVGEKQHAGGERDLRTTQILRGKTKLKKRNRILALLLALSLTLSMITPLNVFAQTSAPTTLVGLKTNDLVNPVGIDTENPVFSWKMDSAVTGQKQTAYQLVVAKDEGLTQIVWDSQKQQDNDKSVGIQYAGAPLESSTTYYWAVTTWDKDGAPVRSDVASFEMGLLGEGAWSDSEWIQVGSSTEPSEDVRITRYTIDADIQIAQTSVSLLWEASDKSNYLMWQFNNKNGYMEFKPHFRKNGNWNTIRQMNVDEYLNGSSTDVQHMTIEVTEESVKTYLNGHLIETIPVSDLGGVGFDGTMGRLGFRSHSQELEAGYMDNIVVTDESGAVLKRYDFEDGVNPFDDGVVEDGRLNTKYTSTETISLEKEKEQQAEPIHYVVEADLTCDKDAISILFNAKDTANFYMMQLNTKDNPGRVLFKPHTWKDGAYATYAGHNKDVTDLVGGVDGLRANPVQLKIDVTEQKIFTYLNGQLVDEFTFGERSDQGTTGIAAQTGYLGFRADLAESGTVDNLKLTDYTDDAEGKTVFDYTFEEENPYLGGSVENGVFHTAGVGILLPIEASGAATFRKEVTPKADLVSAKLYTAGLGVYDVFIDGTRVGTTQPDGSVVYDELKPGYTHHSKRTIYSTYDVTGLLDSGRTSTISAHVTSGWWSGAMTSHYGKKEAFRAQLLLTYADGSQTVIGTDTSWKTSFRGPIVYGDIYGGETYDGNADLSFRQSGYDDSKWNYAEINREFSGIICSLTGEPVRVREDLELTPDSITVYDGATGAAEDKYGNINVIGSYQDGDSFTLNPGETAVVNMGQNFAGWDELQLEGAKGTVVTMRHGEMLNDNEGLKSRGNDGPEGSLYTANLRSAKATGRYIMNGQGTETYHSTTTFYGFQYLEITTTKPVTIHRVRGLVLTSVANDTGRLTTSNADVNQLISNIVWGQYGNYLSVPTDCPQRDERKGWTADAQVFSTAASYNGDVKGFLEKYMDDMNDSQVVGGFYDGAYPDTAPYNGYGEIGQLGWGDAGVIIPYNLYKMYGDISIIQECYPNMQKFMDVFMASTNKYGGGHNHGDWLAYEDYQSTEINNLYGIAYFAWDAQMMAEMAAVLGKTEDVAKYQAVYEEEKAFFQELFVNPDGSLKRTEQTACLMALKMDLLPDDNSREVVKQALLDNIKRNGNKLQTGFLGTAIIMQTLSDIGASDVAYQLLLQRGNPSWLYSVDQGATTIWERWNSYTIEGGFGPVSMNSFNHYAYGAVAEWMYGYMAGILYDVNQPGFKHIILQPTPDQSIKQVDCSYDSAYGTITSNWRYSDGSFAYDAAIPANTTATIYIPVEEGASLTVNGKDVQDVTTERDGLTYVETKDGKAVFEAVAGSYSFATSVTEYCTISLSQSDSAVDTLVSVNGGAFQKMPPSIQVEKGSALTLQAMPENDVDYAISGWTGDLTSDKDTITLIPQQDLSLTAQVKWAGHDSLAQGKQVTSNNGWDVADWSSANLVDGILTSQPGSLGFTTQQGHTPDVDYWVEIDLGEDTTFNRVQLYPRSDTVGVSGGAASFPKDFSFEVKQDGAEEYTTVSSYTDYQAQLRKPSVFEFEAVTARYIRLHVTKLGEPAQADPNYYFLQLAEMGVYNVADVPEPTDADKTILRSVLAYAQAQFDSEEFDNVIEMVQQSFTAALEYARTVEQDPAATQAVVDEAWQALMTEIHKLGFVRGDKTSLGQLIEAANGFNDNIDRYTSETAEPFVAALAAAKETYADGNALQDDVTKAEDALLQAMLNLRYKADKSVLQAVLAQAAQINTALYTAQSVAAFNAANSAAEAVYSNPDATQAEIDAAAASLRNAIDDLQTLAGSETGTTVQGDSQMTAGNGSAKTGETAPIAVGIVLLSLAGAGVVLSKRKK</sequence>
<keyword evidence="5" id="KW-0472">Membrane</keyword>
<dbReference type="InterPro" id="IPR008928">
    <property type="entry name" value="6-hairpin_glycosidase_sf"/>
</dbReference>
<dbReference type="InterPro" id="IPR008979">
    <property type="entry name" value="Galactose-bd-like_sf"/>
</dbReference>
<dbReference type="Gene3D" id="2.60.120.260">
    <property type="entry name" value="Galactose-binding domain-like"/>
    <property type="match status" value="3"/>
</dbReference>
<dbReference type="InterPro" id="IPR016007">
    <property type="entry name" value="Alpha_rhamnosid"/>
</dbReference>
<accession>C0EDX4</accession>
<dbReference type="GO" id="GO:0030596">
    <property type="term" value="F:alpha-L-rhamnosidase activity"/>
    <property type="evidence" value="ECO:0007669"/>
    <property type="project" value="UniProtKB-EC"/>
</dbReference>
<keyword evidence="3" id="KW-0378">Hydrolase</keyword>
<dbReference type="Pfam" id="PF25788">
    <property type="entry name" value="Ig_Rha78A_N"/>
    <property type="match status" value="1"/>
</dbReference>
<feature type="transmembrane region" description="Helical" evidence="5">
    <location>
        <begin position="1855"/>
        <end position="1873"/>
    </location>
</feature>
<evidence type="ECO:0000313" key="7">
    <source>
        <dbReference type="EMBL" id="EEG30323.1"/>
    </source>
</evidence>
<dbReference type="EMBL" id="ACEC01000066">
    <property type="protein sequence ID" value="EEG30323.1"/>
    <property type="molecule type" value="Genomic_DNA"/>
</dbReference>
<dbReference type="Gene3D" id="1.20.1270.90">
    <property type="entry name" value="AF1782-like"/>
    <property type="match status" value="2"/>
</dbReference>
<dbReference type="SUPFAM" id="SSF49785">
    <property type="entry name" value="Galactose-binding domain-like"/>
    <property type="match status" value="1"/>
</dbReference>
<feature type="domain" description="F5/8 type C" evidence="6">
    <location>
        <begin position="1428"/>
        <end position="1608"/>
    </location>
</feature>
<dbReference type="Pfam" id="PF05592">
    <property type="entry name" value="Bac_rhamnosid"/>
    <property type="match status" value="1"/>
</dbReference>
<dbReference type="Gene3D" id="1.20.1270.70">
    <property type="entry name" value="Designed single chain three-helix bundle"/>
    <property type="match status" value="1"/>
</dbReference>
<feature type="transmembrane region" description="Helical" evidence="5">
    <location>
        <begin position="35"/>
        <end position="56"/>
    </location>
</feature>
<keyword evidence="5" id="KW-0812">Transmembrane</keyword>
<dbReference type="EC" id="3.2.1.40" evidence="2"/>
<gene>
    <name evidence="7" type="ORF">CLOSTMETH_02054</name>
</gene>
<dbReference type="PANTHER" id="PTHR33307">
    <property type="entry name" value="ALPHA-RHAMNOSIDASE (EUROFUNG)"/>
    <property type="match status" value="1"/>
</dbReference>
<dbReference type="eggNOG" id="COG3325">
    <property type="taxonomic scope" value="Bacteria"/>
</dbReference>
<dbReference type="InterPro" id="IPR013783">
    <property type="entry name" value="Ig-like_fold"/>
</dbReference>
<dbReference type="GO" id="GO:0005975">
    <property type="term" value="P:carbohydrate metabolic process"/>
    <property type="evidence" value="ECO:0007669"/>
    <property type="project" value="InterPro"/>
</dbReference>
<organism evidence="7 8">
    <name type="scientific">[Clostridium] methylpentosum DSM 5476</name>
    <dbReference type="NCBI Taxonomy" id="537013"/>
    <lineage>
        <taxon>Bacteria</taxon>
        <taxon>Bacillati</taxon>
        <taxon>Bacillota</taxon>
        <taxon>Clostridia</taxon>
        <taxon>Eubacteriales</taxon>
        <taxon>Oscillospiraceae</taxon>
        <taxon>Oscillospiraceae incertae sedis</taxon>
    </lineage>
</organism>
<name>C0EDX4_9FIRM</name>
<comment type="caution">
    <text evidence="7">The sequence shown here is derived from an EMBL/GenBank/DDBJ whole genome shotgun (WGS) entry which is preliminary data.</text>
</comment>
<proteinExistence type="predicted"/>
<evidence type="ECO:0000256" key="4">
    <source>
        <dbReference type="ARBA" id="ARBA00023295"/>
    </source>
</evidence>
<keyword evidence="4" id="KW-0326">Glycosidase</keyword>
<dbReference type="eggNOG" id="COG3387">
    <property type="taxonomic scope" value="Bacteria"/>
</dbReference>
<evidence type="ECO:0000313" key="8">
    <source>
        <dbReference type="Proteomes" id="UP000003340"/>
    </source>
</evidence>